<comment type="caution">
    <text evidence="3">The sequence shown here is derived from an EMBL/GenBank/DDBJ whole genome shotgun (WGS) entry which is preliminary data.</text>
</comment>
<dbReference type="GO" id="GO:0051239">
    <property type="term" value="P:regulation of multicellular organismal process"/>
    <property type="evidence" value="ECO:0007669"/>
    <property type="project" value="UniProtKB-ARBA"/>
</dbReference>
<dbReference type="Gene3D" id="2.60.200.10">
    <property type="match status" value="1"/>
</dbReference>
<dbReference type="PANTHER" id="PTHR22742">
    <property type="entry name" value="EXPANSION, ISOFORM A-RELATED"/>
    <property type="match status" value="1"/>
</dbReference>
<sequence>MERNRRIAKAHLKHTTIIVDGTKRRFDGIRIGLSKFHACGHDLPADDCLDYFGEGICLKVDKSGNLWMKKNTEQRIVCTGAELDRVSLHRAYFKKITDLRSLRGILLREIRDGASRKDLYTRALIYIQLRDSHLHHSTNSDDIFQRPIWMVIIHLVVLEMVNMLLENQSERNIQDYHNNSTSRILENQCADSPQSGLPAQTEALFSALPSTATSPQSNSPYQDPDSEHVPKSGMSLGQNNRKFELSTSRSRPRHTKEYTAIMHPLEMPIYSGYDKSVSSSDGECLNKTSRIKFSDAAERLDTTNEEIYENGNIKHPIYAIRQEQVCFFFRLFHQSVFVYRALDVDIQKKFMQLFPAS</sequence>
<feature type="compositionally biased region" description="Polar residues" evidence="1">
    <location>
        <begin position="235"/>
        <end position="249"/>
    </location>
</feature>
<dbReference type="PROSITE" id="PS51076">
    <property type="entry name" value="MH2"/>
    <property type="match status" value="1"/>
</dbReference>
<dbReference type="GO" id="GO:0009791">
    <property type="term" value="P:post-embryonic development"/>
    <property type="evidence" value="ECO:0007669"/>
    <property type="project" value="UniProtKB-ARBA"/>
</dbReference>
<feature type="domain" description="MH2" evidence="2">
    <location>
        <begin position="1"/>
        <end position="182"/>
    </location>
</feature>
<accession>A0AAD4N6E0</accession>
<feature type="region of interest" description="Disordered" evidence="1">
    <location>
        <begin position="210"/>
        <end position="255"/>
    </location>
</feature>
<evidence type="ECO:0000259" key="2">
    <source>
        <dbReference type="PROSITE" id="PS51076"/>
    </source>
</evidence>
<organism evidence="3 4">
    <name type="scientific">Ditylenchus destructor</name>
    <dbReference type="NCBI Taxonomy" id="166010"/>
    <lineage>
        <taxon>Eukaryota</taxon>
        <taxon>Metazoa</taxon>
        <taxon>Ecdysozoa</taxon>
        <taxon>Nematoda</taxon>
        <taxon>Chromadorea</taxon>
        <taxon>Rhabditida</taxon>
        <taxon>Tylenchina</taxon>
        <taxon>Tylenchomorpha</taxon>
        <taxon>Sphaerularioidea</taxon>
        <taxon>Anguinidae</taxon>
        <taxon>Anguininae</taxon>
        <taxon>Ditylenchus</taxon>
    </lineage>
</organism>
<protein>
    <submittedName>
        <fullName evidence="3">MH2 domain-containing protein</fullName>
    </submittedName>
</protein>
<feature type="compositionally biased region" description="Polar residues" evidence="1">
    <location>
        <begin position="210"/>
        <end position="221"/>
    </location>
</feature>
<keyword evidence="4" id="KW-1185">Reference proteome</keyword>
<dbReference type="SUPFAM" id="SSF49879">
    <property type="entry name" value="SMAD/FHA domain"/>
    <property type="match status" value="1"/>
</dbReference>
<evidence type="ECO:0000313" key="3">
    <source>
        <dbReference type="EMBL" id="KAI1716368.1"/>
    </source>
</evidence>
<dbReference type="InterPro" id="IPR017855">
    <property type="entry name" value="SMAD-like_dom_sf"/>
</dbReference>
<gene>
    <name evidence="3" type="ORF">DdX_07415</name>
</gene>
<dbReference type="AlphaFoldDB" id="A0AAD4N6E0"/>
<reference evidence="3" key="1">
    <citation type="submission" date="2022-01" db="EMBL/GenBank/DDBJ databases">
        <title>Genome Sequence Resource for Two Populations of Ditylenchus destructor, the Migratory Endoparasitic Phytonematode.</title>
        <authorList>
            <person name="Zhang H."/>
            <person name="Lin R."/>
            <person name="Xie B."/>
        </authorList>
    </citation>
    <scope>NUCLEOTIDE SEQUENCE</scope>
    <source>
        <strain evidence="3">BazhouSP</strain>
    </source>
</reference>
<dbReference type="GO" id="GO:0006355">
    <property type="term" value="P:regulation of DNA-templated transcription"/>
    <property type="evidence" value="ECO:0007669"/>
    <property type="project" value="InterPro"/>
</dbReference>
<dbReference type="GO" id="GO:0050793">
    <property type="term" value="P:regulation of developmental process"/>
    <property type="evidence" value="ECO:0007669"/>
    <property type="project" value="UniProtKB-ARBA"/>
</dbReference>
<proteinExistence type="predicted"/>
<dbReference type="PANTHER" id="PTHR22742:SF2">
    <property type="entry name" value="EXPANSION, ISOFORM A-RELATED"/>
    <property type="match status" value="1"/>
</dbReference>
<evidence type="ECO:0000313" key="4">
    <source>
        <dbReference type="Proteomes" id="UP001201812"/>
    </source>
</evidence>
<dbReference type="InterPro" id="IPR001132">
    <property type="entry name" value="SMAD_dom_Dwarfin-type"/>
</dbReference>
<dbReference type="InterPro" id="IPR008984">
    <property type="entry name" value="SMAD_FHA_dom_sf"/>
</dbReference>
<dbReference type="Proteomes" id="UP001201812">
    <property type="component" value="Unassembled WGS sequence"/>
</dbReference>
<evidence type="ECO:0000256" key="1">
    <source>
        <dbReference type="SAM" id="MobiDB-lite"/>
    </source>
</evidence>
<dbReference type="Pfam" id="PF03166">
    <property type="entry name" value="MH2"/>
    <property type="match status" value="1"/>
</dbReference>
<name>A0AAD4N6E0_9BILA</name>
<dbReference type="EMBL" id="JAKKPZ010000010">
    <property type="protein sequence ID" value="KAI1716368.1"/>
    <property type="molecule type" value="Genomic_DNA"/>
</dbReference>